<organism evidence="2 3">
    <name type="scientific">Sinanodonta woodiana</name>
    <name type="common">Chinese pond mussel</name>
    <name type="synonym">Anodonta woodiana</name>
    <dbReference type="NCBI Taxonomy" id="1069815"/>
    <lineage>
        <taxon>Eukaryota</taxon>
        <taxon>Metazoa</taxon>
        <taxon>Spiralia</taxon>
        <taxon>Lophotrochozoa</taxon>
        <taxon>Mollusca</taxon>
        <taxon>Bivalvia</taxon>
        <taxon>Autobranchia</taxon>
        <taxon>Heteroconchia</taxon>
        <taxon>Palaeoheterodonta</taxon>
        <taxon>Unionida</taxon>
        <taxon>Unionoidea</taxon>
        <taxon>Unionidae</taxon>
        <taxon>Unioninae</taxon>
        <taxon>Sinanodonta</taxon>
    </lineage>
</organism>
<keyword evidence="3" id="KW-1185">Reference proteome</keyword>
<dbReference type="InterPro" id="IPR029684">
    <property type="entry name" value="Schlafen"/>
</dbReference>
<dbReference type="Pfam" id="PF04326">
    <property type="entry name" value="SLFN_AlbA_2"/>
    <property type="match status" value="1"/>
</dbReference>
<proteinExistence type="predicted"/>
<dbReference type="PANTHER" id="PTHR12155">
    <property type="entry name" value="SCHLAFEN"/>
    <property type="match status" value="1"/>
</dbReference>
<evidence type="ECO:0000313" key="3">
    <source>
        <dbReference type="Proteomes" id="UP001634394"/>
    </source>
</evidence>
<sequence length="340" mass="39331">MAHKEHAAVYMSNLRSDMRIGDLKNFILFLFSKILAVNVNKNNINVITSTGNYSALIDVPSEDDIEHVLQHLSTFESRRRLAFNFMNIVPPGQMLDIKRFKLADEEQAIERFPDISERRIADYGNNASKFYVFGAKMGNETRNTEFKKAGGRYMETEMRKDVPNYLCGFLNSGVRGTLMFGVLDDGTVVGVECSHNQEDRYRLDIDCAIKEIEPPLFPQHYKVEFVQVVEKSLIFKANCKVIEVTVEIPSDQFKLYKTRDGVFMRRDGSLQVITAWSDVQELTHLKHRDGVNQLYAEFRMQLEKKERTIETQAETIQHQQHDLQQYRAMQQPKSKICVIS</sequence>
<dbReference type="PANTHER" id="PTHR12155:SF48">
    <property type="entry name" value="RRM DOMAIN-CONTAINING PROTEIN"/>
    <property type="match status" value="1"/>
</dbReference>
<gene>
    <name evidence="2" type="ORF">ACJMK2_000840</name>
</gene>
<dbReference type="InterPro" id="IPR038461">
    <property type="entry name" value="Schlafen_AlbA_2_dom_sf"/>
</dbReference>
<dbReference type="InterPro" id="IPR007421">
    <property type="entry name" value="Schlafen_AlbA_2_dom"/>
</dbReference>
<name>A0ABD3XTX9_SINWO</name>
<feature type="domain" description="Schlafen AlbA-2" evidence="1">
    <location>
        <begin position="140"/>
        <end position="269"/>
    </location>
</feature>
<evidence type="ECO:0000259" key="1">
    <source>
        <dbReference type="Pfam" id="PF04326"/>
    </source>
</evidence>
<comment type="caution">
    <text evidence="2">The sequence shown here is derived from an EMBL/GenBank/DDBJ whole genome shotgun (WGS) entry which is preliminary data.</text>
</comment>
<accession>A0ABD3XTX9</accession>
<dbReference type="Gene3D" id="3.30.950.30">
    <property type="entry name" value="Schlafen, AAA domain"/>
    <property type="match status" value="1"/>
</dbReference>
<dbReference type="Proteomes" id="UP001634394">
    <property type="component" value="Unassembled WGS sequence"/>
</dbReference>
<protein>
    <recommendedName>
        <fullName evidence="1">Schlafen AlbA-2 domain-containing protein</fullName>
    </recommendedName>
</protein>
<dbReference type="EMBL" id="JBJQND010000001">
    <property type="protein sequence ID" value="KAL3888473.1"/>
    <property type="molecule type" value="Genomic_DNA"/>
</dbReference>
<evidence type="ECO:0000313" key="2">
    <source>
        <dbReference type="EMBL" id="KAL3888473.1"/>
    </source>
</evidence>
<reference evidence="2 3" key="1">
    <citation type="submission" date="2024-11" db="EMBL/GenBank/DDBJ databases">
        <title>Chromosome-level genome assembly of the freshwater bivalve Anodonta woodiana.</title>
        <authorList>
            <person name="Chen X."/>
        </authorList>
    </citation>
    <scope>NUCLEOTIDE SEQUENCE [LARGE SCALE GENOMIC DNA]</scope>
    <source>
        <strain evidence="2">MN2024</strain>
        <tissue evidence="2">Gills</tissue>
    </source>
</reference>
<dbReference type="AlphaFoldDB" id="A0ABD3XTX9"/>